<dbReference type="InterPro" id="IPR018711">
    <property type="entry name" value="NAGPA"/>
</dbReference>
<organism evidence="4 5">
    <name type="scientific">Catenulispora pinistramenti</name>
    <dbReference type="NCBI Taxonomy" id="2705254"/>
    <lineage>
        <taxon>Bacteria</taxon>
        <taxon>Bacillati</taxon>
        <taxon>Actinomycetota</taxon>
        <taxon>Actinomycetes</taxon>
        <taxon>Catenulisporales</taxon>
        <taxon>Catenulisporaceae</taxon>
        <taxon>Catenulispora</taxon>
    </lineage>
</organism>
<dbReference type="PROSITE" id="PS51318">
    <property type="entry name" value="TAT"/>
    <property type="match status" value="1"/>
</dbReference>
<accession>A0ABS5L0H9</accession>
<evidence type="ECO:0000259" key="3">
    <source>
        <dbReference type="Pfam" id="PF09992"/>
    </source>
</evidence>
<feature type="region of interest" description="Disordered" evidence="1">
    <location>
        <begin position="1"/>
        <end position="23"/>
    </location>
</feature>
<keyword evidence="4" id="KW-0378">Hydrolase</keyword>
<dbReference type="InterPro" id="IPR036680">
    <property type="entry name" value="SPOR-like_sf"/>
</dbReference>
<comment type="caution">
    <text evidence="4">The sequence shown here is derived from an EMBL/GenBank/DDBJ whole genome shotgun (WGS) entry which is preliminary data.</text>
</comment>
<dbReference type="Gene3D" id="3.30.70.1070">
    <property type="entry name" value="Sporulation related repeat"/>
    <property type="match status" value="1"/>
</dbReference>
<dbReference type="PANTHER" id="PTHR40446">
    <property type="entry name" value="N-ACETYLGLUCOSAMINE-1-PHOSPHODIESTER ALPHA-N-ACETYLGLUCOSAMINIDASE"/>
    <property type="match status" value="1"/>
</dbReference>
<feature type="domain" description="Phosphodiester glycosidase" evidence="3">
    <location>
        <begin position="380"/>
        <end position="564"/>
    </location>
</feature>
<name>A0ABS5L0H9_9ACTN</name>
<evidence type="ECO:0000313" key="4">
    <source>
        <dbReference type="EMBL" id="MBS2551833.1"/>
    </source>
</evidence>
<evidence type="ECO:0000313" key="5">
    <source>
        <dbReference type="Proteomes" id="UP000730482"/>
    </source>
</evidence>
<keyword evidence="4" id="KW-0326">Glycosidase</keyword>
<evidence type="ECO:0000256" key="1">
    <source>
        <dbReference type="SAM" id="MobiDB-lite"/>
    </source>
</evidence>
<feature type="domain" description="SPOR" evidence="2">
    <location>
        <begin position="128"/>
        <end position="193"/>
    </location>
</feature>
<keyword evidence="5" id="KW-1185">Reference proteome</keyword>
<dbReference type="InterPro" id="IPR007730">
    <property type="entry name" value="SPOR-like_dom"/>
</dbReference>
<evidence type="ECO:0000259" key="2">
    <source>
        <dbReference type="Pfam" id="PF05036"/>
    </source>
</evidence>
<gene>
    <name evidence="4" type="ORF">KGQ19_33715</name>
</gene>
<dbReference type="Proteomes" id="UP000730482">
    <property type="component" value="Unassembled WGS sequence"/>
</dbReference>
<sequence length="566" mass="57795">MNSPQSSLSSTSAPSVPDTRRTRRRVALSSAAVLALAVPLGVCGTSAQAQADAGAGRLLTAGSASGSGSAFVAGLGMEQWNTQNVAPGVRVSTVTLQNQGSAPFWTVTLEQPVTSKVTLGPARAEVESESWARTTAAQLAAHGFTARVEAVRWPGYSDTPRGLMGYRVRVGEFPSSGAAATELSAIAAAGFAAITEWTGYDAQTPADRENIHVAVIARGAFHGTVEATHDGNVAQRATTSSVAAQLGSLVGVNGGFFVTSNADGVQGTQSGLGAYDGQVQSLSSGDRAALVVKNDGKGGYQIANLTSTASVRSGAAAFAVEGVNRVPGIVRDCGRPDATPTTHPEQDVDCYETNDLVQFTPEFAAPLPTGAGTQAVLDASGKVLSVGARGGAVPAGGTVLQGIGTAAAWLNAHAVVGQRLKVNERIIDSTTGCAVRLGPNDSIVSAAPRLLRDGRIAIDAADEGVVDPQDLSFNYQWANARQPRTIAGVDARGDLILVTVDGRLTAGSEGFTLYEEAEFMRSLGAVQALNLDGGGSTAMAVDGRLVNNTSDATGERPVGDTIQVLP</sequence>
<dbReference type="InterPro" id="IPR006311">
    <property type="entry name" value="TAT_signal"/>
</dbReference>
<dbReference type="Pfam" id="PF05036">
    <property type="entry name" value="SPOR"/>
    <property type="match status" value="1"/>
</dbReference>
<proteinExistence type="predicted"/>
<reference evidence="4 5" key="1">
    <citation type="submission" date="2020-02" db="EMBL/GenBank/DDBJ databases">
        <title>Acidophilic actinobacteria isolated from forest soil.</title>
        <authorList>
            <person name="Golinska P."/>
        </authorList>
    </citation>
    <scope>NUCLEOTIDE SEQUENCE [LARGE SCALE GENOMIC DNA]</scope>
    <source>
        <strain evidence="4 5">NL8</strain>
    </source>
</reference>
<protein>
    <submittedName>
        <fullName evidence="4">Phosphodiester glycosidase family protein</fullName>
    </submittedName>
</protein>
<dbReference type="GO" id="GO:0016798">
    <property type="term" value="F:hydrolase activity, acting on glycosyl bonds"/>
    <property type="evidence" value="ECO:0007669"/>
    <property type="project" value="UniProtKB-KW"/>
</dbReference>
<dbReference type="PANTHER" id="PTHR40446:SF2">
    <property type="entry name" value="N-ACETYLGLUCOSAMINE-1-PHOSPHODIESTER ALPHA-N-ACETYLGLUCOSAMINIDASE"/>
    <property type="match status" value="1"/>
</dbReference>
<feature type="compositionally biased region" description="Low complexity" evidence="1">
    <location>
        <begin position="1"/>
        <end position="17"/>
    </location>
</feature>
<dbReference type="RefSeq" id="WP_212016837.1">
    <property type="nucleotide sequence ID" value="NZ_JAAFYZ010000157.1"/>
</dbReference>
<dbReference type="Pfam" id="PF09992">
    <property type="entry name" value="NAGPA"/>
    <property type="match status" value="1"/>
</dbReference>
<dbReference type="EMBL" id="JAAFYZ010000157">
    <property type="protein sequence ID" value="MBS2551833.1"/>
    <property type="molecule type" value="Genomic_DNA"/>
</dbReference>
<dbReference type="SUPFAM" id="SSF110997">
    <property type="entry name" value="Sporulation related repeat"/>
    <property type="match status" value="1"/>
</dbReference>